<accession>A0A850PVD4</accession>
<feature type="transmembrane region" description="Helical" evidence="1">
    <location>
        <begin position="92"/>
        <end position="108"/>
    </location>
</feature>
<evidence type="ECO:0000256" key="1">
    <source>
        <dbReference type="SAM" id="Phobius"/>
    </source>
</evidence>
<evidence type="ECO:0000313" key="3">
    <source>
        <dbReference type="Proteomes" id="UP000570517"/>
    </source>
</evidence>
<organism evidence="2 3">
    <name type="scientific">Mycolicibacterium hippocampi</name>
    <dbReference type="NCBI Taxonomy" id="659824"/>
    <lineage>
        <taxon>Bacteria</taxon>
        <taxon>Bacillati</taxon>
        <taxon>Actinomycetota</taxon>
        <taxon>Actinomycetes</taxon>
        <taxon>Mycobacteriales</taxon>
        <taxon>Mycobacteriaceae</taxon>
        <taxon>Mycolicibacterium</taxon>
    </lineage>
</organism>
<feature type="transmembrane region" description="Helical" evidence="1">
    <location>
        <begin position="114"/>
        <end position="134"/>
    </location>
</feature>
<dbReference type="AlphaFoldDB" id="A0A850PVD4"/>
<proteinExistence type="predicted"/>
<protein>
    <submittedName>
        <fullName evidence="2">Uncharacterized protein</fullName>
    </submittedName>
</protein>
<dbReference type="RefSeq" id="WP_178361191.1">
    <property type="nucleotide sequence ID" value="NZ_JABFYL010000046.1"/>
</dbReference>
<dbReference type="EMBL" id="JABFYL010000046">
    <property type="protein sequence ID" value="NVN52907.1"/>
    <property type="molecule type" value="Genomic_DNA"/>
</dbReference>
<dbReference type="Proteomes" id="UP000570517">
    <property type="component" value="Unassembled WGS sequence"/>
</dbReference>
<name>A0A850PVD4_9MYCO</name>
<gene>
    <name evidence="2" type="ORF">HLY00_2198</name>
</gene>
<sequence>MPGLSELALGAAPIAGGALFGIAAGNVKSPDVRAAITKDMDLLDRLPEEQTERRERLQQSIDHRIDALITANRRGEALREAAASYSGNWRDIVLFVCALLFTFVWWNVSHERPHWMLMFILMISLSTLAGVFAVRGVTRMLRQVFRDLRAK</sequence>
<reference evidence="2 3" key="1">
    <citation type="submission" date="2020-05" db="EMBL/GenBank/DDBJ databases">
        <title>Draft genome sequence of Mycobacterium hippocampi DL, isolated from European seabass, Dicentrarchus labrax, reared in fish farms.</title>
        <authorList>
            <person name="Stathopoulou P."/>
            <person name="Asimakis E."/>
            <person name="Tzokas K."/>
            <person name="Batargias C."/>
            <person name="Tsiamis G."/>
        </authorList>
    </citation>
    <scope>NUCLEOTIDE SEQUENCE [LARGE SCALE GENOMIC DNA]</scope>
    <source>
        <strain evidence="2 3">DL</strain>
    </source>
</reference>
<keyword evidence="1" id="KW-0472">Membrane</keyword>
<keyword evidence="3" id="KW-1185">Reference proteome</keyword>
<keyword evidence="1" id="KW-1133">Transmembrane helix</keyword>
<evidence type="ECO:0000313" key="2">
    <source>
        <dbReference type="EMBL" id="NVN52907.1"/>
    </source>
</evidence>
<comment type="caution">
    <text evidence="2">The sequence shown here is derived from an EMBL/GenBank/DDBJ whole genome shotgun (WGS) entry which is preliminary data.</text>
</comment>
<keyword evidence="1" id="KW-0812">Transmembrane</keyword>